<keyword evidence="2" id="KW-1185">Reference proteome</keyword>
<dbReference type="RefSeq" id="XP_009546568.1">
    <property type="nucleotide sequence ID" value="XM_009548273.1"/>
</dbReference>
<proteinExistence type="predicted"/>
<dbReference type="EMBL" id="KI925458">
    <property type="protein sequence ID" value="ETW81979.1"/>
    <property type="molecule type" value="Genomic_DNA"/>
</dbReference>
<dbReference type="eggNOG" id="ENOG502QUPU">
    <property type="taxonomic scope" value="Eukaryota"/>
</dbReference>
<dbReference type="InParanoid" id="W4K898"/>
<dbReference type="Proteomes" id="UP000030671">
    <property type="component" value="Unassembled WGS sequence"/>
</dbReference>
<accession>W4K898</accession>
<evidence type="ECO:0000313" key="1">
    <source>
        <dbReference type="EMBL" id="ETW81979.1"/>
    </source>
</evidence>
<sequence>MQNFHYLPVLDELAHVTFTTSPKPGDETFNRVYNYIMKDLNYSGPLGLSCNNTKLLSMLCIYLDVQAECFFLVGHTGELIPIADTAELEALLKSKMLEKVTKVHVWYVQILMPKASLIVTYVTAIPNSLSAKNLQIYSDRIICGLVYCGLKIITYAYDGMETKHKIQCCLIRDSPSHVTYTITHSVLALHLQAISVIIATKEGQPIIMIQDSKHALKTMCNNNFSEVKVLTLGKYTAKYLDAPCCLFSASSLEYLSTHFPDHIGEIIYLFIFGELINAYQNHSISHITHIKMVLYMSYFVDIWSLFIDQVRYVKSKHFISYEATNIICIIIEGLLGLIFMHSSEVCKHVFMECRKLVKDFAFTDLIHMMPHLHIKSIAQDAWEEATNLFSILKVLLSNFLLASTSHPTLLRLDPVVDTNLSNVNVSDDEREESDSDMGDADKLDELVKALPDSGICRHAVDKCLFNLECTAVAVNLEDLVHLKIGSSLKCKEKWKASASRGLLSGNLANVALAAAQCAEVGKVSREHRLPSTLVTILRGTMIGIETMAPG</sequence>
<dbReference type="GeneID" id="20673436"/>
<dbReference type="OrthoDB" id="73076at2759"/>
<protein>
    <submittedName>
        <fullName evidence="1">Uncharacterized protein</fullName>
    </submittedName>
</protein>
<organism evidence="1 2">
    <name type="scientific">Heterobasidion irregulare (strain TC 32-1)</name>
    <dbReference type="NCBI Taxonomy" id="747525"/>
    <lineage>
        <taxon>Eukaryota</taxon>
        <taxon>Fungi</taxon>
        <taxon>Dikarya</taxon>
        <taxon>Basidiomycota</taxon>
        <taxon>Agaricomycotina</taxon>
        <taxon>Agaricomycetes</taxon>
        <taxon>Russulales</taxon>
        <taxon>Bondarzewiaceae</taxon>
        <taxon>Heterobasidion</taxon>
        <taxon>Heterobasidion annosum species complex</taxon>
    </lineage>
</organism>
<dbReference type="HOGENOM" id="CLU_009065_2_0_1"/>
<name>W4K898_HETIT</name>
<reference evidence="1 2" key="1">
    <citation type="journal article" date="2012" name="New Phytol.">
        <title>Insight into trade-off between wood decay and parasitism from the genome of a fungal forest pathogen.</title>
        <authorList>
            <person name="Olson A."/>
            <person name="Aerts A."/>
            <person name="Asiegbu F."/>
            <person name="Belbahri L."/>
            <person name="Bouzid O."/>
            <person name="Broberg A."/>
            <person name="Canback B."/>
            <person name="Coutinho P.M."/>
            <person name="Cullen D."/>
            <person name="Dalman K."/>
            <person name="Deflorio G."/>
            <person name="van Diepen L.T."/>
            <person name="Dunand C."/>
            <person name="Duplessis S."/>
            <person name="Durling M."/>
            <person name="Gonthier P."/>
            <person name="Grimwood J."/>
            <person name="Fossdal C.G."/>
            <person name="Hansson D."/>
            <person name="Henrissat B."/>
            <person name="Hietala A."/>
            <person name="Himmelstrand K."/>
            <person name="Hoffmeister D."/>
            <person name="Hogberg N."/>
            <person name="James T.Y."/>
            <person name="Karlsson M."/>
            <person name="Kohler A."/>
            <person name="Kues U."/>
            <person name="Lee Y.H."/>
            <person name="Lin Y.C."/>
            <person name="Lind M."/>
            <person name="Lindquist E."/>
            <person name="Lombard V."/>
            <person name="Lucas S."/>
            <person name="Lunden K."/>
            <person name="Morin E."/>
            <person name="Murat C."/>
            <person name="Park J."/>
            <person name="Raffaello T."/>
            <person name="Rouze P."/>
            <person name="Salamov A."/>
            <person name="Schmutz J."/>
            <person name="Solheim H."/>
            <person name="Stahlberg J."/>
            <person name="Velez H."/>
            <person name="de Vries R.P."/>
            <person name="Wiebenga A."/>
            <person name="Woodward S."/>
            <person name="Yakovlev I."/>
            <person name="Garbelotto M."/>
            <person name="Martin F."/>
            <person name="Grigoriev I.V."/>
            <person name="Stenlid J."/>
        </authorList>
    </citation>
    <scope>NUCLEOTIDE SEQUENCE [LARGE SCALE GENOMIC DNA]</scope>
    <source>
        <strain evidence="1 2">TC 32-1</strain>
    </source>
</reference>
<dbReference type="KEGG" id="hir:HETIRDRAFT_417989"/>
<dbReference type="AlphaFoldDB" id="W4K898"/>
<gene>
    <name evidence="1" type="ORF">HETIRDRAFT_417989</name>
</gene>
<evidence type="ECO:0000313" key="2">
    <source>
        <dbReference type="Proteomes" id="UP000030671"/>
    </source>
</evidence>